<feature type="transmembrane region" description="Helical" evidence="5">
    <location>
        <begin position="221"/>
        <end position="241"/>
    </location>
</feature>
<evidence type="ECO:0000256" key="3">
    <source>
        <dbReference type="ARBA" id="ARBA00022989"/>
    </source>
</evidence>
<keyword evidence="2 5" id="KW-0812">Transmembrane</keyword>
<evidence type="ECO:0000256" key="5">
    <source>
        <dbReference type="SAM" id="Phobius"/>
    </source>
</evidence>
<dbReference type="GO" id="GO:0016020">
    <property type="term" value="C:membrane"/>
    <property type="evidence" value="ECO:0007669"/>
    <property type="project" value="UniProtKB-SubCell"/>
</dbReference>
<dbReference type="OrthoDB" id="417037at2759"/>
<dbReference type="AlphaFoldDB" id="A0A7M5XD89"/>
<sequence length="317" mass="34993">MMVSPVRKVSTALFYATSSLLIVFVNKMVLTTHKFPSYQALGIGQMIASLLVLGTARASGIITFPSFQRDTLRKIFPLPLIFFLNLVCGLGSTKTLNLPMFTVLRRFSILFTMLAEYVLLRKSASCRVQSSVYTMIFGALIAASSDLVFDWYGYALIMGNNVMTAANGVYVKKKLNSKELGKYGLLFYNSLFMLPVALTMAGLNGEVAKLRNFDGWNNPTFLVQLFMSCTMGFVLNYATVLCTQANSALTTTIVGCLKNILVTYFGMVVGGDYVFSWTNFLGLNISIFGSIVYSYIVFVEKEKPPSPVLPTKTVSNL</sequence>
<feature type="transmembrane region" description="Helical" evidence="5">
    <location>
        <begin position="42"/>
        <end position="63"/>
    </location>
</feature>
<feature type="domain" description="Sugar phosphate transporter" evidence="6">
    <location>
        <begin position="13"/>
        <end position="294"/>
    </location>
</feature>
<dbReference type="Proteomes" id="UP000594262">
    <property type="component" value="Unplaced"/>
</dbReference>
<evidence type="ECO:0000256" key="2">
    <source>
        <dbReference type="ARBA" id="ARBA00022692"/>
    </source>
</evidence>
<evidence type="ECO:0000259" key="6">
    <source>
        <dbReference type="Pfam" id="PF03151"/>
    </source>
</evidence>
<feature type="transmembrane region" description="Helical" evidence="5">
    <location>
        <begin position="75"/>
        <end position="92"/>
    </location>
</feature>
<feature type="transmembrane region" description="Helical" evidence="5">
    <location>
        <begin position="248"/>
        <end position="268"/>
    </location>
</feature>
<feature type="transmembrane region" description="Helical" evidence="5">
    <location>
        <begin position="151"/>
        <end position="171"/>
    </location>
</feature>
<feature type="transmembrane region" description="Helical" evidence="5">
    <location>
        <begin position="183"/>
        <end position="201"/>
    </location>
</feature>
<feature type="transmembrane region" description="Helical" evidence="5">
    <location>
        <begin position="12"/>
        <end position="30"/>
    </location>
</feature>
<organism evidence="7 8">
    <name type="scientific">Clytia hemisphaerica</name>
    <dbReference type="NCBI Taxonomy" id="252671"/>
    <lineage>
        <taxon>Eukaryota</taxon>
        <taxon>Metazoa</taxon>
        <taxon>Cnidaria</taxon>
        <taxon>Hydrozoa</taxon>
        <taxon>Hydroidolina</taxon>
        <taxon>Leptothecata</taxon>
        <taxon>Obeliida</taxon>
        <taxon>Clytiidae</taxon>
        <taxon>Clytia</taxon>
    </lineage>
</organism>
<keyword evidence="8" id="KW-1185">Reference proteome</keyword>
<protein>
    <recommendedName>
        <fullName evidence="6">Sugar phosphate transporter domain-containing protein</fullName>
    </recommendedName>
</protein>
<feature type="transmembrane region" description="Helical" evidence="5">
    <location>
        <begin position="126"/>
        <end position="145"/>
    </location>
</feature>
<evidence type="ECO:0000313" key="8">
    <source>
        <dbReference type="Proteomes" id="UP000594262"/>
    </source>
</evidence>
<evidence type="ECO:0000256" key="1">
    <source>
        <dbReference type="ARBA" id="ARBA00004141"/>
    </source>
</evidence>
<dbReference type="EnsemblMetazoa" id="CLYHEMT021601.1">
    <property type="protein sequence ID" value="CLYHEMP021601.1"/>
    <property type="gene ID" value="CLYHEMG021601"/>
</dbReference>
<comment type="subcellular location">
    <subcellularLocation>
        <location evidence="1">Membrane</location>
        <topology evidence="1">Multi-pass membrane protein</topology>
    </subcellularLocation>
</comment>
<evidence type="ECO:0000313" key="7">
    <source>
        <dbReference type="EnsemblMetazoa" id="CLYHEMP021601.1"/>
    </source>
</evidence>
<dbReference type="PANTHER" id="PTHR11132">
    <property type="entry name" value="SOLUTE CARRIER FAMILY 35"/>
    <property type="match status" value="1"/>
</dbReference>
<accession>A0A7M5XD89</accession>
<keyword evidence="3 5" id="KW-1133">Transmembrane helix</keyword>
<keyword evidence="4 5" id="KW-0472">Membrane</keyword>
<dbReference type="GeneID" id="136820438"/>
<evidence type="ECO:0000256" key="4">
    <source>
        <dbReference type="ARBA" id="ARBA00023136"/>
    </source>
</evidence>
<feature type="transmembrane region" description="Helical" evidence="5">
    <location>
        <begin position="98"/>
        <end position="119"/>
    </location>
</feature>
<dbReference type="InterPro" id="IPR004853">
    <property type="entry name" value="Sugar_P_trans_dom"/>
</dbReference>
<dbReference type="RefSeq" id="XP_066932722.1">
    <property type="nucleotide sequence ID" value="XM_067076621.1"/>
</dbReference>
<reference evidence="7" key="1">
    <citation type="submission" date="2021-01" db="UniProtKB">
        <authorList>
            <consortium name="EnsemblMetazoa"/>
        </authorList>
    </citation>
    <scope>IDENTIFICATION</scope>
</reference>
<feature type="transmembrane region" description="Helical" evidence="5">
    <location>
        <begin position="280"/>
        <end position="299"/>
    </location>
</feature>
<name>A0A7M5XD89_9CNID</name>
<dbReference type="InterPro" id="IPR050186">
    <property type="entry name" value="TPT_transporter"/>
</dbReference>
<proteinExistence type="predicted"/>
<dbReference type="Pfam" id="PF03151">
    <property type="entry name" value="TPT"/>
    <property type="match status" value="1"/>
</dbReference>